<evidence type="ECO:0000259" key="1">
    <source>
        <dbReference type="Pfam" id="PF00248"/>
    </source>
</evidence>
<reference evidence="2" key="1">
    <citation type="submission" date="2021-01" db="EMBL/GenBank/DDBJ databases">
        <authorList>
            <person name="Corre E."/>
            <person name="Pelletier E."/>
            <person name="Niang G."/>
            <person name="Scheremetjew M."/>
            <person name="Finn R."/>
            <person name="Kale V."/>
            <person name="Holt S."/>
            <person name="Cochrane G."/>
            <person name="Meng A."/>
            <person name="Brown T."/>
            <person name="Cohen L."/>
        </authorList>
    </citation>
    <scope>NUCLEOTIDE SEQUENCE</scope>
    <source>
        <strain evidence="2">CCAP1064/1</strain>
    </source>
</reference>
<dbReference type="InterPro" id="IPR036812">
    <property type="entry name" value="NAD(P)_OxRdtase_dom_sf"/>
</dbReference>
<dbReference type="InterPro" id="IPR023210">
    <property type="entry name" value="NADP_OxRdtase_dom"/>
</dbReference>
<accession>A0A7S0CLZ9</accession>
<dbReference type="Pfam" id="PF00248">
    <property type="entry name" value="Aldo_ket_red"/>
    <property type="match status" value="1"/>
</dbReference>
<protein>
    <recommendedName>
        <fullName evidence="1">NADP-dependent oxidoreductase domain-containing protein</fullName>
    </recommendedName>
</protein>
<sequence>MEERNVPIATAQIQYSLMTYKDPLTSGIGEVCKGMGICVIAYSPLCLGLLTGKFSLETYTLSPPGNPRRQLFTELLPGAKELLNLKNVSGGGGCVGGTEQRSN</sequence>
<gene>
    <name evidence="2" type="ORF">PINE0816_LOCUS23417</name>
</gene>
<dbReference type="EMBL" id="HBEL01051047">
    <property type="protein sequence ID" value="CAD8427252.1"/>
    <property type="molecule type" value="Transcribed_RNA"/>
</dbReference>
<name>A0A7S0CLZ9_9STRA</name>
<feature type="domain" description="NADP-dependent oxidoreductase" evidence="1">
    <location>
        <begin position="2"/>
        <end position="82"/>
    </location>
</feature>
<dbReference type="AlphaFoldDB" id="A0A7S0CLZ9"/>
<organism evidence="2">
    <name type="scientific">Proboscia inermis</name>
    <dbReference type="NCBI Taxonomy" id="420281"/>
    <lineage>
        <taxon>Eukaryota</taxon>
        <taxon>Sar</taxon>
        <taxon>Stramenopiles</taxon>
        <taxon>Ochrophyta</taxon>
        <taxon>Bacillariophyta</taxon>
        <taxon>Coscinodiscophyceae</taxon>
        <taxon>Rhizosoleniophycidae</taxon>
        <taxon>Rhizosoleniales</taxon>
        <taxon>Rhizosoleniaceae</taxon>
        <taxon>Proboscia</taxon>
    </lineage>
</organism>
<dbReference type="SUPFAM" id="SSF51430">
    <property type="entry name" value="NAD(P)-linked oxidoreductase"/>
    <property type="match status" value="1"/>
</dbReference>
<evidence type="ECO:0000313" key="2">
    <source>
        <dbReference type="EMBL" id="CAD8427252.1"/>
    </source>
</evidence>
<proteinExistence type="predicted"/>
<dbReference type="Gene3D" id="3.20.20.100">
    <property type="entry name" value="NADP-dependent oxidoreductase domain"/>
    <property type="match status" value="1"/>
</dbReference>